<accession>A0A0J8ATA1</accession>
<reference evidence="2 3" key="1">
    <citation type="journal article" date="2015" name="G3 (Bethesda)">
        <title>Insights into Ongoing Evolution of the Hexachlorocyclohexane Catabolic Pathway from Comparative Genomics of Ten Sphingomonadaceae Strains.</title>
        <authorList>
            <person name="Pearce S.L."/>
            <person name="Oakeshott J.G."/>
            <person name="Pandey G."/>
        </authorList>
    </citation>
    <scope>NUCLEOTIDE SEQUENCE [LARGE SCALE GENOMIC DNA]</scope>
    <source>
        <strain evidence="2 3">LL01</strain>
    </source>
</reference>
<comment type="caution">
    <text evidence="2">The sequence shown here is derived from an EMBL/GenBank/DDBJ whole genome shotgun (WGS) entry which is preliminary data.</text>
</comment>
<sequence length="273" mass="27603">MEPPRTTCIAQATHDEEIVMPRPLPLLTLALTGMALTAIALSTTACSRTDESPAADEVARSTQDWATLRDFTEIDATGPDNVAVTIGSGFAVKADGDARAVADLDIRVKDGKLVIGRKSKGDWSWGRKDGDKGATVHVTMPAIAAAALTGAGDFDLDKAQGDRLDLSLTGAGDFRIGTVAVKTLSADITGAGSVKIAGAADTAKMSITGAGDINAEALKVGTADLSILGAGDIDIASDGKVAISIMGPGDVKVKGKAQCTTSGVGPGEARCAP</sequence>
<dbReference type="EMBL" id="JACT01000001">
    <property type="protein sequence ID" value="KMS57515.1"/>
    <property type="molecule type" value="Genomic_DNA"/>
</dbReference>
<evidence type="ECO:0000313" key="3">
    <source>
        <dbReference type="Proteomes" id="UP000052232"/>
    </source>
</evidence>
<evidence type="ECO:0000259" key="1">
    <source>
        <dbReference type="Pfam" id="PF10988"/>
    </source>
</evidence>
<feature type="domain" description="Putative auto-transporter adhesin head GIN" evidence="1">
    <location>
        <begin position="70"/>
        <end position="257"/>
    </location>
</feature>
<organism evidence="2 3">
    <name type="scientific">Sphingobium cupriresistens LL01</name>
    <dbReference type="NCBI Taxonomy" id="1420583"/>
    <lineage>
        <taxon>Bacteria</taxon>
        <taxon>Pseudomonadati</taxon>
        <taxon>Pseudomonadota</taxon>
        <taxon>Alphaproteobacteria</taxon>
        <taxon>Sphingomonadales</taxon>
        <taxon>Sphingomonadaceae</taxon>
        <taxon>Sphingobium</taxon>
    </lineage>
</organism>
<keyword evidence="3" id="KW-1185">Reference proteome</keyword>
<dbReference type="InterPro" id="IPR021255">
    <property type="entry name" value="DUF2807"/>
</dbReference>
<name>A0A0J8ATA1_9SPHN</name>
<dbReference type="Proteomes" id="UP000052232">
    <property type="component" value="Unassembled WGS sequence"/>
</dbReference>
<gene>
    <name evidence="2" type="ORF">V473_04640</name>
</gene>
<dbReference type="AlphaFoldDB" id="A0A0J8ATA1"/>
<protein>
    <recommendedName>
        <fullName evidence="1">Putative auto-transporter adhesin head GIN domain-containing protein</fullName>
    </recommendedName>
</protein>
<dbReference type="Gene3D" id="2.160.20.120">
    <property type="match status" value="1"/>
</dbReference>
<dbReference type="Pfam" id="PF10988">
    <property type="entry name" value="DUF2807"/>
    <property type="match status" value="1"/>
</dbReference>
<proteinExistence type="predicted"/>
<evidence type="ECO:0000313" key="2">
    <source>
        <dbReference type="EMBL" id="KMS57515.1"/>
    </source>
</evidence>
<dbReference type="STRING" id="1420583.V473_04640"/>
<dbReference type="PATRIC" id="fig|1420583.3.peg.935"/>